<dbReference type="Proteomes" id="UP000823775">
    <property type="component" value="Unassembled WGS sequence"/>
</dbReference>
<proteinExistence type="predicted"/>
<name>A0ABS8T4H2_DATST</name>
<sequence>MNQSCLFGSFYKPLFEAHSLLKCRDSCILYEFPFEVAKVRSTVGSLWLQEKAKRKRMSSVKVDRRGQGADAGVRNKRRVCTEKKQMGVAAANLWNTFLSAFGLRWVMLETILELMEHGKTN</sequence>
<evidence type="ECO:0000313" key="2">
    <source>
        <dbReference type="Proteomes" id="UP000823775"/>
    </source>
</evidence>
<organism evidence="1 2">
    <name type="scientific">Datura stramonium</name>
    <name type="common">Jimsonweed</name>
    <name type="synonym">Common thornapple</name>
    <dbReference type="NCBI Taxonomy" id="4076"/>
    <lineage>
        <taxon>Eukaryota</taxon>
        <taxon>Viridiplantae</taxon>
        <taxon>Streptophyta</taxon>
        <taxon>Embryophyta</taxon>
        <taxon>Tracheophyta</taxon>
        <taxon>Spermatophyta</taxon>
        <taxon>Magnoliopsida</taxon>
        <taxon>eudicotyledons</taxon>
        <taxon>Gunneridae</taxon>
        <taxon>Pentapetalae</taxon>
        <taxon>asterids</taxon>
        <taxon>lamiids</taxon>
        <taxon>Solanales</taxon>
        <taxon>Solanaceae</taxon>
        <taxon>Solanoideae</taxon>
        <taxon>Datureae</taxon>
        <taxon>Datura</taxon>
    </lineage>
</organism>
<protein>
    <submittedName>
        <fullName evidence="1">Uncharacterized protein</fullName>
    </submittedName>
</protein>
<evidence type="ECO:0000313" key="1">
    <source>
        <dbReference type="EMBL" id="MCD7465467.1"/>
    </source>
</evidence>
<reference evidence="1 2" key="1">
    <citation type="journal article" date="2021" name="BMC Genomics">
        <title>Datura genome reveals duplications of psychoactive alkaloid biosynthetic genes and high mutation rate following tissue culture.</title>
        <authorList>
            <person name="Rajewski A."/>
            <person name="Carter-House D."/>
            <person name="Stajich J."/>
            <person name="Litt A."/>
        </authorList>
    </citation>
    <scope>NUCLEOTIDE SEQUENCE [LARGE SCALE GENOMIC DNA]</scope>
    <source>
        <strain evidence="1">AR-01</strain>
    </source>
</reference>
<gene>
    <name evidence="1" type="ORF">HAX54_001371</name>
</gene>
<dbReference type="EMBL" id="JACEIK010001050">
    <property type="protein sequence ID" value="MCD7465467.1"/>
    <property type="molecule type" value="Genomic_DNA"/>
</dbReference>
<comment type="caution">
    <text evidence="1">The sequence shown here is derived from an EMBL/GenBank/DDBJ whole genome shotgun (WGS) entry which is preliminary data.</text>
</comment>
<keyword evidence="2" id="KW-1185">Reference proteome</keyword>
<accession>A0ABS8T4H2</accession>